<organism evidence="1 2">
    <name type="scientific">Panagrellus redivivus</name>
    <name type="common">Microworm</name>
    <dbReference type="NCBI Taxonomy" id="6233"/>
    <lineage>
        <taxon>Eukaryota</taxon>
        <taxon>Metazoa</taxon>
        <taxon>Ecdysozoa</taxon>
        <taxon>Nematoda</taxon>
        <taxon>Chromadorea</taxon>
        <taxon>Rhabditida</taxon>
        <taxon>Tylenchina</taxon>
        <taxon>Panagrolaimomorpha</taxon>
        <taxon>Panagrolaimoidea</taxon>
        <taxon>Panagrolaimidae</taxon>
        <taxon>Panagrellus</taxon>
    </lineage>
</organism>
<sequence length="332" mass="38268">MDPIIYQNYIYVHYHLRALLKEWKLLKPRFEAKLASSNSSSTTLLSLTQLKNRIESANLKLIRVIDQVQIISNIKLLDELTTALLRGPNIGFHLKDKAVDTIGEVDALLDKFNGIKPIAFTKLPYEFQNRLVALLPPPDLVNFKLAGKTATKYANQRGMFSECLHVIRNSIDYEDVKNFYGKNKYYDISSTSFFLKSSSCYVQSGLYLNLDSTEKFDRIVKVVRSCDYTHLMLHGPYTYKHAIYLMSVSKNLKYVCLSIGIHVEIEEYDDYYEAIVQWLNRNNDAIMITVDCPDLDGTFPVYLEERVKAQTNFNATFCDTYVVIYKQAFLSS</sequence>
<evidence type="ECO:0000313" key="1">
    <source>
        <dbReference type="Proteomes" id="UP000492821"/>
    </source>
</evidence>
<reference evidence="1" key="1">
    <citation type="journal article" date="2013" name="Genetics">
        <title>The draft genome and transcriptome of Panagrellus redivivus are shaped by the harsh demands of a free-living lifestyle.</title>
        <authorList>
            <person name="Srinivasan J."/>
            <person name="Dillman A.R."/>
            <person name="Macchietto M.G."/>
            <person name="Heikkinen L."/>
            <person name="Lakso M."/>
            <person name="Fracchia K.M."/>
            <person name="Antoshechkin I."/>
            <person name="Mortazavi A."/>
            <person name="Wong G."/>
            <person name="Sternberg P.W."/>
        </authorList>
    </citation>
    <scope>NUCLEOTIDE SEQUENCE [LARGE SCALE GENOMIC DNA]</scope>
    <source>
        <strain evidence="1">MT8872</strain>
    </source>
</reference>
<reference evidence="2" key="2">
    <citation type="submission" date="2020-10" db="UniProtKB">
        <authorList>
            <consortium name="WormBaseParasite"/>
        </authorList>
    </citation>
    <scope>IDENTIFICATION</scope>
</reference>
<name>A0A7E4VN26_PANRE</name>
<dbReference type="WBParaSite" id="Pan_g22562.t1">
    <property type="protein sequence ID" value="Pan_g22562.t1"/>
    <property type="gene ID" value="Pan_g22562"/>
</dbReference>
<dbReference type="AlphaFoldDB" id="A0A7E4VN26"/>
<evidence type="ECO:0000313" key="2">
    <source>
        <dbReference type="WBParaSite" id="Pan_g22562.t1"/>
    </source>
</evidence>
<proteinExistence type="predicted"/>
<dbReference type="Proteomes" id="UP000492821">
    <property type="component" value="Unassembled WGS sequence"/>
</dbReference>
<keyword evidence="1" id="KW-1185">Reference proteome</keyword>
<accession>A0A7E4VN26</accession>
<protein>
    <submittedName>
        <fullName evidence="2">SIR2_2 domain-containing protein</fullName>
    </submittedName>
</protein>